<name>A0ABD3SV32_9LAMI</name>
<protein>
    <submittedName>
        <fullName evidence="2">Uncharacterized protein</fullName>
    </submittedName>
</protein>
<organism evidence="2 3">
    <name type="scientific">Penstemon smallii</name>
    <dbReference type="NCBI Taxonomy" id="265156"/>
    <lineage>
        <taxon>Eukaryota</taxon>
        <taxon>Viridiplantae</taxon>
        <taxon>Streptophyta</taxon>
        <taxon>Embryophyta</taxon>
        <taxon>Tracheophyta</taxon>
        <taxon>Spermatophyta</taxon>
        <taxon>Magnoliopsida</taxon>
        <taxon>eudicotyledons</taxon>
        <taxon>Gunneridae</taxon>
        <taxon>Pentapetalae</taxon>
        <taxon>asterids</taxon>
        <taxon>lamiids</taxon>
        <taxon>Lamiales</taxon>
        <taxon>Plantaginaceae</taxon>
        <taxon>Cheloneae</taxon>
        <taxon>Penstemon</taxon>
    </lineage>
</organism>
<evidence type="ECO:0000256" key="1">
    <source>
        <dbReference type="SAM" id="MobiDB-lite"/>
    </source>
</evidence>
<proteinExistence type="predicted"/>
<sequence length="69" mass="7331">MDLEDGRGVGGGGGVGDGAGGGAVVQVEEVVVVVVRRCRQTFNMKINIGSGHTKLYLNNFRHNYINLQT</sequence>
<feature type="region of interest" description="Disordered" evidence="1">
    <location>
        <begin position="1"/>
        <end position="21"/>
    </location>
</feature>
<comment type="caution">
    <text evidence="2">The sequence shown here is derived from an EMBL/GenBank/DDBJ whole genome shotgun (WGS) entry which is preliminary data.</text>
</comment>
<evidence type="ECO:0000313" key="3">
    <source>
        <dbReference type="Proteomes" id="UP001634393"/>
    </source>
</evidence>
<evidence type="ECO:0000313" key="2">
    <source>
        <dbReference type="EMBL" id="KAL3828206.1"/>
    </source>
</evidence>
<accession>A0ABD3SV32</accession>
<gene>
    <name evidence="2" type="ORF">ACJIZ3_017008</name>
</gene>
<keyword evidence="3" id="KW-1185">Reference proteome</keyword>
<feature type="compositionally biased region" description="Gly residues" evidence="1">
    <location>
        <begin position="8"/>
        <end position="21"/>
    </location>
</feature>
<dbReference type="Proteomes" id="UP001634393">
    <property type="component" value="Unassembled WGS sequence"/>
</dbReference>
<reference evidence="2 3" key="1">
    <citation type="submission" date="2024-12" db="EMBL/GenBank/DDBJ databases">
        <title>The unique morphological basis and parallel evolutionary history of personate flowers in Penstemon.</title>
        <authorList>
            <person name="Depatie T.H."/>
            <person name="Wessinger C.A."/>
        </authorList>
    </citation>
    <scope>NUCLEOTIDE SEQUENCE [LARGE SCALE GENOMIC DNA]</scope>
    <source>
        <strain evidence="2">WTNN_2</strain>
        <tissue evidence="2">Leaf</tissue>
    </source>
</reference>
<dbReference type="AlphaFoldDB" id="A0ABD3SV32"/>
<dbReference type="EMBL" id="JBJXBP010000005">
    <property type="protein sequence ID" value="KAL3828206.1"/>
    <property type="molecule type" value="Genomic_DNA"/>
</dbReference>